<proteinExistence type="predicted"/>
<feature type="domain" description="HTH marR-type" evidence="5">
    <location>
        <begin position="12"/>
        <end position="146"/>
    </location>
</feature>
<evidence type="ECO:0000259" key="5">
    <source>
        <dbReference type="PROSITE" id="PS50995"/>
    </source>
</evidence>
<keyword evidence="1" id="KW-0805">Transcription regulation</keyword>
<dbReference type="InterPro" id="IPR023187">
    <property type="entry name" value="Tscrpt_reg_MarR-type_CS"/>
</dbReference>
<keyword evidence="2" id="KW-0238">DNA-binding</keyword>
<dbReference type="InterPro" id="IPR000835">
    <property type="entry name" value="HTH_MarR-typ"/>
</dbReference>
<dbReference type="PROSITE" id="PS50995">
    <property type="entry name" value="HTH_MARR_2"/>
    <property type="match status" value="1"/>
</dbReference>
<dbReference type="EMBL" id="CP078145">
    <property type="protein sequence ID" value="QXN95545.1"/>
    <property type="molecule type" value="Genomic_DNA"/>
</dbReference>
<evidence type="ECO:0000313" key="6">
    <source>
        <dbReference type="EMBL" id="QXN95545.1"/>
    </source>
</evidence>
<sequence length="186" mass="20937">MEARTVSGDHLDVRLWLRLLATTNEIEQEIRTRLRVRFATTLPRFDYLAQLDRHHDGLRMSALSRYLMVTGGNVTGLTDQLVAEGWVDRIPDPVDKRATLVRLTELGRTRFDEMAAEHERWLTEIFAGFGRADEQALFDLLGRLRVHLAGTADQSAGTADHLGGTTDRTADQDGKNARSSTHRGRS</sequence>
<evidence type="ECO:0000256" key="2">
    <source>
        <dbReference type="ARBA" id="ARBA00023125"/>
    </source>
</evidence>
<dbReference type="PROSITE" id="PS01117">
    <property type="entry name" value="HTH_MARR_1"/>
    <property type="match status" value="1"/>
</dbReference>
<evidence type="ECO:0000313" key="7">
    <source>
        <dbReference type="Proteomes" id="UP000694257"/>
    </source>
</evidence>
<evidence type="ECO:0000256" key="1">
    <source>
        <dbReference type="ARBA" id="ARBA00023015"/>
    </source>
</evidence>
<gene>
    <name evidence="6" type="ORF">KV110_14380</name>
</gene>
<evidence type="ECO:0000256" key="4">
    <source>
        <dbReference type="SAM" id="MobiDB-lite"/>
    </source>
</evidence>
<keyword evidence="3" id="KW-0804">Transcription</keyword>
<dbReference type="Proteomes" id="UP000694257">
    <property type="component" value="Chromosome"/>
</dbReference>
<protein>
    <submittedName>
        <fullName evidence="6">MarR family transcriptional regulator</fullName>
    </submittedName>
</protein>
<accession>A0ABX8S0Q5</accession>
<dbReference type="Pfam" id="PF01047">
    <property type="entry name" value="MarR"/>
    <property type="match status" value="1"/>
</dbReference>
<name>A0ABX8S0Q5_NOCIO</name>
<reference evidence="6 7" key="1">
    <citation type="submission" date="2021-07" db="EMBL/GenBank/DDBJ databases">
        <title>Whole Genome Sequence of Nocardia Iowensis.</title>
        <authorList>
            <person name="Lamm A."/>
            <person name="Collins-Fairclough A.M."/>
            <person name="Bunk B."/>
            <person name="Sproer C."/>
        </authorList>
    </citation>
    <scope>NUCLEOTIDE SEQUENCE [LARGE SCALE GENOMIC DNA]</scope>
    <source>
        <strain evidence="6 7">NRRL 5646</strain>
    </source>
</reference>
<dbReference type="SMART" id="SM00347">
    <property type="entry name" value="HTH_MARR"/>
    <property type="match status" value="1"/>
</dbReference>
<dbReference type="PANTHER" id="PTHR33164">
    <property type="entry name" value="TRANSCRIPTIONAL REGULATOR, MARR FAMILY"/>
    <property type="match status" value="1"/>
</dbReference>
<dbReference type="PANTHER" id="PTHR33164:SF43">
    <property type="entry name" value="HTH-TYPE TRANSCRIPTIONAL REPRESSOR YETL"/>
    <property type="match status" value="1"/>
</dbReference>
<evidence type="ECO:0000256" key="3">
    <source>
        <dbReference type="ARBA" id="ARBA00023163"/>
    </source>
</evidence>
<dbReference type="InterPro" id="IPR039422">
    <property type="entry name" value="MarR/SlyA-like"/>
</dbReference>
<keyword evidence="7" id="KW-1185">Reference proteome</keyword>
<feature type="region of interest" description="Disordered" evidence="4">
    <location>
        <begin position="154"/>
        <end position="186"/>
    </location>
</feature>
<organism evidence="6 7">
    <name type="scientific">Nocardia iowensis</name>
    <dbReference type="NCBI Taxonomy" id="204891"/>
    <lineage>
        <taxon>Bacteria</taxon>
        <taxon>Bacillati</taxon>
        <taxon>Actinomycetota</taxon>
        <taxon>Actinomycetes</taxon>
        <taxon>Mycobacteriales</taxon>
        <taxon>Nocardiaceae</taxon>
        <taxon>Nocardia</taxon>
    </lineage>
</organism>